<proteinExistence type="inferred from homology"/>
<dbReference type="Pfam" id="PF01832">
    <property type="entry name" value="Glucosaminidase"/>
    <property type="match status" value="1"/>
</dbReference>
<feature type="region of interest" description="Disordered" evidence="5">
    <location>
        <begin position="345"/>
        <end position="378"/>
    </location>
</feature>
<feature type="compositionally biased region" description="Low complexity" evidence="5">
    <location>
        <begin position="345"/>
        <end position="354"/>
    </location>
</feature>
<sequence>MDTRVSRSQLRQQRRRQTNNYLYLKKSTALLGTALVAASVVAPLMNASQADAETNSDASTANSSVDKQSYISSLAGMIEPEAEKNDLYASVMLAQAILESNWGQNEFAKGPYFNVFGLEGQYEGNSAILPKTNLATGLTEQKELKDYDSYEDAVADYVQVMKTTEENGDDQYFSGTWKHFADNYQAAAQALQDRFSESSTYAQELIQIIEENNLTNYDTPAKEITTPAPTNEAVVAPETYTVQSGDSVWSITNQHNISTNDFVSWNNLQDNDIYTGQTVVVGNGEDSAASATTNTPVATPEVTTPAPTTPVVDNNTNVEAPVVDTPVVESPTVTAPVETAPVEENTPVENNNTVADEQVNTTTPEATTPTDNGQATTDNARGEAVVAEAEKYLGTDYVWGGRTPEQGFDCSGLTQYVYQQVTGEDIGSWTVAQESSGTQIAVSDAQAGDLLFWGQPGATTHVAISTGDTGYIHAPQPGQEVKYGDTQWYTPDFGVRVY</sequence>
<evidence type="ECO:0000313" key="8">
    <source>
        <dbReference type="EMBL" id="MBV7390870.1"/>
    </source>
</evidence>
<evidence type="ECO:0000259" key="6">
    <source>
        <dbReference type="PROSITE" id="PS51782"/>
    </source>
</evidence>
<evidence type="ECO:0000256" key="4">
    <source>
        <dbReference type="ARBA" id="ARBA00022807"/>
    </source>
</evidence>
<dbReference type="PROSITE" id="PS51935">
    <property type="entry name" value="NLPC_P60"/>
    <property type="match status" value="1"/>
</dbReference>
<dbReference type="PROSITE" id="PS51782">
    <property type="entry name" value="LYSM"/>
    <property type="match status" value="1"/>
</dbReference>
<dbReference type="InterPro" id="IPR018392">
    <property type="entry name" value="LysM"/>
</dbReference>
<evidence type="ECO:0000256" key="1">
    <source>
        <dbReference type="ARBA" id="ARBA00010266"/>
    </source>
</evidence>
<dbReference type="EMBL" id="JAHUZB010000003">
    <property type="protein sequence ID" value="MBV7390870.1"/>
    <property type="molecule type" value="Genomic_DNA"/>
</dbReference>
<comment type="caution">
    <text evidence="8">The sequence shown here is derived from an EMBL/GenBank/DDBJ whole genome shotgun (WGS) entry which is preliminary data.</text>
</comment>
<feature type="region of interest" description="Disordered" evidence="5">
    <location>
        <begin position="286"/>
        <end position="316"/>
    </location>
</feature>
<dbReference type="PANTHER" id="PTHR47053">
    <property type="entry name" value="MUREIN DD-ENDOPEPTIDASE MEPH-RELATED"/>
    <property type="match status" value="1"/>
</dbReference>
<keyword evidence="9" id="KW-1185">Reference proteome</keyword>
<gene>
    <name evidence="8" type="ORF">KUA55_09270</name>
</gene>
<feature type="compositionally biased region" description="Low complexity" evidence="5">
    <location>
        <begin position="361"/>
        <end position="370"/>
    </location>
</feature>
<feature type="domain" description="NlpC/P60" evidence="7">
    <location>
        <begin position="379"/>
        <end position="498"/>
    </location>
</feature>
<feature type="compositionally biased region" description="Low complexity" evidence="5">
    <location>
        <begin position="291"/>
        <end position="316"/>
    </location>
</feature>
<dbReference type="SMART" id="SM00257">
    <property type="entry name" value="LysM"/>
    <property type="match status" value="1"/>
</dbReference>
<dbReference type="Proteomes" id="UP000774130">
    <property type="component" value="Unassembled WGS sequence"/>
</dbReference>
<dbReference type="InterPro" id="IPR051202">
    <property type="entry name" value="Peptidase_C40"/>
</dbReference>
<dbReference type="InterPro" id="IPR000064">
    <property type="entry name" value="NLP_P60_dom"/>
</dbReference>
<dbReference type="SMART" id="SM00047">
    <property type="entry name" value="LYZ2"/>
    <property type="match status" value="1"/>
</dbReference>
<dbReference type="InterPro" id="IPR002901">
    <property type="entry name" value="MGlyc_endo_b_GlcNAc-like_dom"/>
</dbReference>
<keyword evidence="4" id="KW-0788">Thiol protease</keyword>
<name>A0ABS6TDB7_9ENTE</name>
<protein>
    <submittedName>
        <fullName evidence="8">C40 family peptidase</fullName>
    </submittedName>
</protein>
<reference evidence="8 9" key="1">
    <citation type="submission" date="2021-06" db="EMBL/GenBank/DDBJ databases">
        <title>Enterococcus alishanensis sp. nov., a novel lactic acid bacterium isolated from fresh coffee beans.</title>
        <authorList>
            <person name="Chen Y.-S."/>
        </authorList>
    </citation>
    <scope>NUCLEOTIDE SEQUENCE [LARGE SCALE GENOMIC DNA]</scope>
    <source>
        <strain evidence="8 9">ALS3</strain>
    </source>
</reference>
<keyword evidence="3" id="KW-0378">Hydrolase</keyword>
<evidence type="ECO:0000256" key="3">
    <source>
        <dbReference type="ARBA" id="ARBA00022801"/>
    </source>
</evidence>
<dbReference type="PANTHER" id="PTHR47053:SF1">
    <property type="entry name" value="MUREIN DD-ENDOPEPTIDASE MEPH-RELATED"/>
    <property type="match status" value="1"/>
</dbReference>
<dbReference type="Pfam" id="PF00877">
    <property type="entry name" value="NLPC_P60"/>
    <property type="match status" value="1"/>
</dbReference>
<evidence type="ECO:0000313" key="9">
    <source>
        <dbReference type="Proteomes" id="UP000774130"/>
    </source>
</evidence>
<evidence type="ECO:0000259" key="7">
    <source>
        <dbReference type="PROSITE" id="PS51935"/>
    </source>
</evidence>
<keyword evidence="2" id="KW-0645">Protease</keyword>
<evidence type="ECO:0000256" key="5">
    <source>
        <dbReference type="SAM" id="MobiDB-lite"/>
    </source>
</evidence>
<dbReference type="CDD" id="cd00118">
    <property type="entry name" value="LysM"/>
    <property type="match status" value="1"/>
</dbReference>
<organism evidence="8 9">
    <name type="scientific">Enterococcus alishanensis</name>
    <dbReference type="NCBI Taxonomy" id="1303817"/>
    <lineage>
        <taxon>Bacteria</taxon>
        <taxon>Bacillati</taxon>
        <taxon>Bacillota</taxon>
        <taxon>Bacilli</taxon>
        <taxon>Lactobacillales</taxon>
        <taxon>Enterococcaceae</taxon>
        <taxon>Enterococcus</taxon>
    </lineage>
</organism>
<accession>A0ABS6TDB7</accession>
<feature type="domain" description="LysM" evidence="6">
    <location>
        <begin position="238"/>
        <end position="281"/>
    </location>
</feature>
<evidence type="ECO:0000256" key="2">
    <source>
        <dbReference type="ARBA" id="ARBA00022670"/>
    </source>
</evidence>
<comment type="similarity">
    <text evidence="1">Belongs to the glycosyl hydrolase 73 family.</text>
</comment>
<dbReference type="Pfam" id="PF01476">
    <property type="entry name" value="LysM"/>
    <property type="match status" value="1"/>
</dbReference>